<evidence type="ECO:0000313" key="1">
    <source>
        <dbReference type="EMBL" id="AEL26891.1"/>
    </source>
</evidence>
<sequence length="33" mass="3631">MWGLSRGFGIQEPLLAPPNLLDLALVKNIKVNI</sequence>
<reference evidence="2" key="1">
    <citation type="submission" date="2011-07" db="EMBL/GenBank/DDBJ databases">
        <title>The complete genome of Cyclobacterium marinum DSM 745.</title>
        <authorList>
            <person name="Lucas S."/>
            <person name="Han J."/>
            <person name="Lapidus A."/>
            <person name="Bruce D."/>
            <person name="Goodwin L."/>
            <person name="Pitluck S."/>
            <person name="Peters L."/>
            <person name="Kyrpides N."/>
            <person name="Mavromatis K."/>
            <person name="Ivanova N."/>
            <person name="Ovchinnikova G."/>
            <person name="Chertkov O."/>
            <person name="Detter J.C."/>
            <person name="Tapia R."/>
            <person name="Han C."/>
            <person name="Land M."/>
            <person name="Hauser L."/>
            <person name="Markowitz V."/>
            <person name="Cheng J.-F."/>
            <person name="Hugenholtz P."/>
            <person name="Woyke T."/>
            <person name="Wu D."/>
            <person name="Tindall B."/>
            <person name="Schuetze A."/>
            <person name="Brambilla E."/>
            <person name="Klenk H.-P."/>
            <person name="Eisen J.A."/>
        </authorList>
    </citation>
    <scope>NUCLEOTIDE SEQUENCE [LARGE SCALE GENOMIC DNA]</scope>
    <source>
        <strain evidence="2">ATCC 25205 / DSM 745 / LMG 13164 / NCIMB 1802</strain>
    </source>
</reference>
<dbReference type="EMBL" id="CP002955">
    <property type="protein sequence ID" value="AEL26891.1"/>
    <property type="molecule type" value="Genomic_DNA"/>
</dbReference>
<protein>
    <submittedName>
        <fullName evidence="1">Uncharacterized protein</fullName>
    </submittedName>
</protein>
<evidence type="ECO:0000313" key="2">
    <source>
        <dbReference type="Proteomes" id="UP000001635"/>
    </source>
</evidence>
<dbReference type="HOGENOM" id="CLU_3381488_0_0_10"/>
<proteinExistence type="predicted"/>
<name>G0J700_CYCMS</name>
<keyword evidence="2" id="KW-1185">Reference proteome</keyword>
<dbReference type="AlphaFoldDB" id="G0J700"/>
<dbReference type="KEGG" id="cmr:Cycma_3163"/>
<organism evidence="1 2">
    <name type="scientific">Cyclobacterium marinum (strain ATCC 25205 / DSM 745 / LMG 13164 / NCIMB 1802)</name>
    <name type="common">Flectobacillus marinus</name>
    <dbReference type="NCBI Taxonomy" id="880070"/>
    <lineage>
        <taxon>Bacteria</taxon>
        <taxon>Pseudomonadati</taxon>
        <taxon>Bacteroidota</taxon>
        <taxon>Cytophagia</taxon>
        <taxon>Cytophagales</taxon>
        <taxon>Cyclobacteriaceae</taxon>
        <taxon>Cyclobacterium</taxon>
    </lineage>
</organism>
<gene>
    <name evidence="1" type="ordered locus">Cycma_3163</name>
</gene>
<accession>G0J700</accession>
<dbReference type="Proteomes" id="UP000001635">
    <property type="component" value="Chromosome"/>
</dbReference>